<evidence type="ECO:0000256" key="1">
    <source>
        <dbReference type="SAM" id="MobiDB-lite"/>
    </source>
</evidence>
<protein>
    <submittedName>
        <fullName evidence="3">Uncharacterized protein</fullName>
    </submittedName>
</protein>
<keyword evidence="2" id="KW-0472">Membrane</keyword>
<accession>A0AAV9HH28</accession>
<reference evidence="3" key="1">
    <citation type="journal article" date="2023" name="Mol. Phylogenet. Evol.">
        <title>Genome-scale phylogeny and comparative genomics of the fungal order Sordariales.</title>
        <authorList>
            <person name="Hensen N."/>
            <person name="Bonometti L."/>
            <person name="Westerberg I."/>
            <person name="Brannstrom I.O."/>
            <person name="Guillou S."/>
            <person name="Cros-Aarteil S."/>
            <person name="Calhoun S."/>
            <person name="Haridas S."/>
            <person name="Kuo A."/>
            <person name="Mondo S."/>
            <person name="Pangilinan J."/>
            <person name="Riley R."/>
            <person name="LaButti K."/>
            <person name="Andreopoulos B."/>
            <person name="Lipzen A."/>
            <person name="Chen C."/>
            <person name="Yan M."/>
            <person name="Daum C."/>
            <person name="Ng V."/>
            <person name="Clum A."/>
            <person name="Steindorff A."/>
            <person name="Ohm R.A."/>
            <person name="Martin F."/>
            <person name="Silar P."/>
            <person name="Natvig D.O."/>
            <person name="Lalanne C."/>
            <person name="Gautier V."/>
            <person name="Ament-Velasquez S.L."/>
            <person name="Kruys A."/>
            <person name="Hutchinson M.I."/>
            <person name="Powell A.J."/>
            <person name="Barry K."/>
            <person name="Miller A.N."/>
            <person name="Grigoriev I.V."/>
            <person name="Debuchy R."/>
            <person name="Gladieux P."/>
            <person name="Hiltunen Thoren M."/>
            <person name="Johannesson H."/>
        </authorList>
    </citation>
    <scope>NUCLEOTIDE SEQUENCE</scope>
    <source>
        <strain evidence="3">PSN324</strain>
    </source>
</reference>
<feature type="transmembrane region" description="Helical" evidence="2">
    <location>
        <begin position="99"/>
        <end position="120"/>
    </location>
</feature>
<keyword evidence="4" id="KW-1185">Reference proteome</keyword>
<evidence type="ECO:0000256" key="2">
    <source>
        <dbReference type="SAM" id="Phobius"/>
    </source>
</evidence>
<organism evidence="3 4">
    <name type="scientific">Cladorrhinum samala</name>
    <dbReference type="NCBI Taxonomy" id="585594"/>
    <lineage>
        <taxon>Eukaryota</taxon>
        <taxon>Fungi</taxon>
        <taxon>Dikarya</taxon>
        <taxon>Ascomycota</taxon>
        <taxon>Pezizomycotina</taxon>
        <taxon>Sordariomycetes</taxon>
        <taxon>Sordariomycetidae</taxon>
        <taxon>Sordariales</taxon>
        <taxon>Podosporaceae</taxon>
        <taxon>Cladorrhinum</taxon>
    </lineage>
</organism>
<reference evidence="3" key="2">
    <citation type="submission" date="2023-06" db="EMBL/GenBank/DDBJ databases">
        <authorList>
            <consortium name="Lawrence Berkeley National Laboratory"/>
            <person name="Mondo S.J."/>
            <person name="Hensen N."/>
            <person name="Bonometti L."/>
            <person name="Westerberg I."/>
            <person name="Brannstrom I.O."/>
            <person name="Guillou S."/>
            <person name="Cros-Aarteil S."/>
            <person name="Calhoun S."/>
            <person name="Haridas S."/>
            <person name="Kuo A."/>
            <person name="Pangilinan J."/>
            <person name="Riley R."/>
            <person name="Labutti K."/>
            <person name="Andreopoulos B."/>
            <person name="Lipzen A."/>
            <person name="Chen C."/>
            <person name="Yanf M."/>
            <person name="Daum C."/>
            <person name="Ng V."/>
            <person name="Clum A."/>
            <person name="Steindorff A."/>
            <person name="Ohm R."/>
            <person name="Martin F."/>
            <person name="Silar P."/>
            <person name="Natvig D."/>
            <person name="Lalanne C."/>
            <person name="Gautier V."/>
            <person name="Ament-Velasquez S.L."/>
            <person name="Kruys A."/>
            <person name="Hutchinson M.I."/>
            <person name="Powell A.J."/>
            <person name="Barry K."/>
            <person name="Miller A.N."/>
            <person name="Grigoriev I.V."/>
            <person name="Debuchy R."/>
            <person name="Gladieux P."/>
            <person name="Thoren M.H."/>
            <person name="Johannesson H."/>
        </authorList>
    </citation>
    <scope>NUCLEOTIDE SEQUENCE</scope>
    <source>
        <strain evidence="3">PSN324</strain>
    </source>
</reference>
<proteinExistence type="predicted"/>
<dbReference type="EMBL" id="MU865018">
    <property type="protein sequence ID" value="KAK4460181.1"/>
    <property type="molecule type" value="Genomic_DNA"/>
</dbReference>
<feature type="region of interest" description="Disordered" evidence="1">
    <location>
        <begin position="311"/>
        <end position="333"/>
    </location>
</feature>
<comment type="caution">
    <text evidence="3">The sequence shown here is derived from an EMBL/GenBank/DDBJ whole genome shotgun (WGS) entry which is preliminary data.</text>
</comment>
<evidence type="ECO:0000313" key="3">
    <source>
        <dbReference type="EMBL" id="KAK4460181.1"/>
    </source>
</evidence>
<name>A0AAV9HH28_9PEZI</name>
<keyword evidence="2" id="KW-1133">Transmembrane helix</keyword>
<gene>
    <name evidence="3" type="ORF">QBC42DRAFT_288799</name>
</gene>
<dbReference type="Proteomes" id="UP001321749">
    <property type="component" value="Unassembled WGS sequence"/>
</dbReference>
<sequence>MPPTRNMPYSAQNLDQDDVHHQFLYRRRDERRDRILAIRKEHMPANLQHLFLPDDLVLFQHRRHPESINPTRREKKTEPGPWTSCGGCIADFLLIDAVAFPMFVLFIPAYLLGCIGLPLVPRIPFKAVPIMLLLWLRCKYLWASDPESNSFNIFLGWGRIPKLQPQEIPRCKGRHFLRSILKKDRDDDLFVDVGYLSIAWSISTFNSYWKLVTPPADSRFGRWLDSSSDDYDGPIERRKTFLQDDAALVLRLAPWPPLFNRQEDLPGWLPLRMRGWMMRLRSLHLHYKNWQRALAAGRAYAELECRGYLQRNPGGSTTSPISEDGGTRRLALLPPPPPPLELSIRRLEGQYQAVYLEWQAKNQLKKWRG</sequence>
<evidence type="ECO:0000313" key="4">
    <source>
        <dbReference type="Proteomes" id="UP001321749"/>
    </source>
</evidence>
<keyword evidence="2" id="KW-0812">Transmembrane</keyword>
<dbReference type="AlphaFoldDB" id="A0AAV9HH28"/>